<reference evidence="1 2" key="1">
    <citation type="submission" date="2016-03" db="EMBL/GenBank/DDBJ databases">
        <title>Complete genome sequence of a soil Actinobacterium, Nocardioides dokdonensis FR1436.</title>
        <authorList>
            <person name="Kwon S.-K."/>
            <person name="Kim K."/>
            <person name="Kim J.F."/>
        </authorList>
    </citation>
    <scope>NUCLEOTIDE SEQUENCE [LARGE SCALE GENOMIC DNA]</scope>
    <source>
        <strain evidence="1 2">FR1436</strain>
    </source>
</reference>
<accession>A0A1A9GGR4</accession>
<evidence type="ECO:0000313" key="1">
    <source>
        <dbReference type="EMBL" id="ANH36832.1"/>
    </source>
</evidence>
<sequence length="117" mass="12270">MIRGLSRAVDARTAPFAWEPDGDGRPVLVGARVTQCALSRICGACAASLGRPVAFVGDADEVARNAFHAPALHEDCARALAAGSPDLQVVLTAGFEFVRPAAGQDDRRPTFQPNSLL</sequence>
<dbReference type="OrthoDB" id="3786665at2"/>
<keyword evidence="2" id="KW-1185">Reference proteome</keyword>
<dbReference type="AlphaFoldDB" id="A0A1A9GGR4"/>
<dbReference type="Proteomes" id="UP000077868">
    <property type="component" value="Chromosome"/>
</dbReference>
<dbReference type="EMBL" id="CP015079">
    <property type="protein sequence ID" value="ANH36832.1"/>
    <property type="molecule type" value="Genomic_DNA"/>
</dbReference>
<dbReference type="STRING" id="1300347.I601_0380"/>
<dbReference type="KEGG" id="ndk:I601_0380"/>
<gene>
    <name evidence="1" type="ORF">I601_0380</name>
</gene>
<evidence type="ECO:0000313" key="2">
    <source>
        <dbReference type="Proteomes" id="UP000077868"/>
    </source>
</evidence>
<dbReference type="RefSeq" id="WP_157519834.1">
    <property type="nucleotide sequence ID" value="NZ_CP015079.1"/>
</dbReference>
<proteinExistence type="predicted"/>
<name>A0A1A9GGR4_9ACTN</name>
<organism evidence="1 2">
    <name type="scientific">Nocardioides dokdonensis FR1436</name>
    <dbReference type="NCBI Taxonomy" id="1300347"/>
    <lineage>
        <taxon>Bacteria</taxon>
        <taxon>Bacillati</taxon>
        <taxon>Actinomycetota</taxon>
        <taxon>Actinomycetes</taxon>
        <taxon>Propionibacteriales</taxon>
        <taxon>Nocardioidaceae</taxon>
        <taxon>Nocardioides</taxon>
    </lineage>
</organism>
<protein>
    <submittedName>
        <fullName evidence="1">Uncharacterized protein</fullName>
    </submittedName>
</protein>
<dbReference type="PATRIC" id="fig|1300347.3.peg.380"/>